<reference evidence="2 3" key="1">
    <citation type="journal article" date="2020" name="Mol. Biol. Evol.">
        <title>Distinct Expression and Methylation Patterns for Genes with Different Fates following a Single Whole-Genome Duplication in Flowering Plants.</title>
        <authorList>
            <person name="Shi T."/>
            <person name="Rahmani R.S."/>
            <person name="Gugger P.F."/>
            <person name="Wang M."/>
            <person name="Li H."/>
            <person name="Zhang Y."/>
            <person name="Li Z."/>
            <person name="Wang Q."/>
            <person name="Van de Peer Y."/>
            <person name="Marchal K."/>
            <person name="Chen J."/>
        </authorList>
    </citation>
    <scope>NUCLEOTIDE SEQUENCE [LARGE SCALE GENOMIC DNA]</scope>
    <source>
        <tissue evidence="2">Leaf</tissue>
    </source>
</reference>
<gene>
    <name evidence="2" type="ORF">HUJ06_006674</name>
</gene>
<name>A0A822YPC2_NELNU</name>
<protein>
    <submittedName>
        <fullName evidence="2">Uncharacterized protein</fullName>
    </submittedName>
</protein>
<accession>A0A822YPC2</accession>
<proteinExistence type="predicted"/>
<organism evidence="2 3">
    <name type="scientific">Nelumbo nucifera</name>
    <name type="common">Sacred lotus</name>
    <dbReference type="NCBI Taxonomy" id="4432"/>
    <lineage>
        <taxon>Eukaryota</taxon>
        <taxon>Viridiplantae</taxon>
        <taxon>Streptophyta</taxon>
        <taxon>Embryophyta</taxon>
        <taxon>Tracheophyta</taxon>
        <taxon>Spermatophyta</taxon>
        <taxon>Magnoliopsida</taxon>
        <taxon>Proteales</taxon>
        <taxon>Nelumbonaceae</taxon>
        <taxon>Nelumbo</taxon>
    </lineage>
</organism>
<dbReference type="Proteomes" id="UP000607653">
    <property type="component" value="Unassembled WGS sequence"/>
</dbReference>
<evidence type="ECO:0000313" key="2">
    <source>
        <dbReference type="EMBL" id="DAD36034.1"/>
    </source>
</evidence>
<keyword evidence="3" id="KW-1185">Reference proteome</keyword>
<evidence type="ECO:0000313" key="3">
    <source>
        <dbReference type="Proteomes" id="UP000607653"/>
    </source>
</evidence>
<evidence type="ECO:0000256" key="1">
    <source>
        <dbReference type="SAM" id="MobiDB-lite"/>
    </source>
</evidence>
<dbReference type="EMBL" id="DUZY01000004">
    <property type="protein sequence ID" value="DAD36034.1"/>
    <property type="molecule type" value="Genomic_DNA"/>
</dbReference>
<comment type="caution">
    <text evidence="2">The sequence shown here is derived from an EMBL/GenBank/DDBJ whole genome shotgun (WGS) entry which is preliminary data.</text>
</comment>
<dbReference type="AlphaFoldDB" id="A0A822YPC2"/>
<sequence length="66" mass="7270">MLICSIILYQAQKRPKTKVGSSLTGINTSSQTAKNLASSNRSSLNNEQENSCIQAQNKNISFQFHP</sequence>
<feature type="compositionally biased region" description="Low complexity" evidence="1">
    <location>
        <begin position="35"/>
        <end position="46"/>
    </location>
</feature>
<feature type="region of interest" description="Disordered" evidence="1">
    <location>
        <begin position="30"/>
        <end position="50"/>
    </location>
</feature>